<dbReference type="OrthoDB" id="6475849at2759"/>
<dbReference type="EMBL" id="MCFE01000308">
    <property type="protein sequence ID" value="ORX91758.1"/>
    <property type="molecule type" value="Genomic_DNA"/>
</dbReference>
<dbReference type="InterPro" id="IPR008753">
    <property type="entry name" value="Peptidase_M13_N"/>
</dbReference>
<evidence type="ECO:0000256" key="4">
    <source>
        <dbReference type="ARBA" id="ARBA00022723"/>
    </source>
</evidence>
<keyword evidence="7" id="KW-0482">Metalloprotease</keyword>
<evidence type="ECO:0000256" key="3">
    <source>
        <dbReference type="ARBA" id="ARBA00022670"/>
    </source>
</evidence>
<evidence type="ECO:0000256" key="1">
    <source>
        <dbReference type="ARBA" id="ARBA00001947"/>
    </source>
</evidence>
<dbReference type="Gene3D" id="1.10.1380.10">
    <property type="entry name" value="Neutral endopeptidase , domain2"/>
    <property type="match status" value="1"/>
</dbReference>
<evidence type="ECO:0000313" key="12">
    <source>
        <dbReference type="Proteomes" id="UP000193498"/>
    </source>
</evidence>
<comment type="cofactor">
    <cofactor evidence="1">
        <name>Zn(2+)</name>
        <dbReference type="ChEBI" id="CHEBI:29105"/>
    </cofactor>
</comment>
<dbReference type="AlphaFoldDB" id="A0A1Y1Y1A9"/>
<dbReference type="PROSITE" id="PS51885">
    <property type="entry name" value="NEPRILYSIN"/>
    <property type="match status" value="1"/>
</dbReference>
<protein>
    <submittedName>
        <fullName evidence="11">Metalloendopeptidase pepo</fullName>
    </submittedName>
</protein>
<evidence type="ECO:0000256" key="2">
    <source>
        <dbReference type="ARBA" id="ARBA00007357"/>
    </source>
</evidence>
<dbReference type="GO" id="GO:0005886">
    <property type="term" value="C:plasma membrane"/>
    <property type="evidence" value="ECO:0007669"/>
    <property type="project" value="TreeGrafter"/>
</dbReference>
<dbReference type="InterPro" id="IPR000718">
    <property type="entry name" value="Peptidase_M13"/>
</dbReference>
<keyword evidence="5" id="KW-0378">Hydrolase</keyword>
<accession>A0A1Y1Y1A9</accession>
<dbReference type="Gene3D" id="3.40.390.10">
    <property type="entry name" value="Collagenase (Catalytic Domain)"/>
    <property type="match status" value="1"/>
</dbReference>
<proteinExistence type="inferred from homology"/>
<dbReference type="InterPro" id="IPR042089">
    <property type="entry name" value="Peptidase_M13_dom_2"/>
</dbReference>
<feature type="domain" description="Peptidase M13 N-terminal" evidence="10">
    <location>
        <begin position="33"/>
        <end position="411"/>
    </location>
</feature>
<dbReference type="InterPro" id="IPR024079">
    <property type="entry name" value="MetalloPept_cat_dom_sf"/>
</dbReference>
<keyword evidence="6" id="KW-0862">Zinc</keyword>
<dbReference type="PANTHER" id="PTHR11733">
    <property type="entry name" value="ZINC METALLOPROTEASE FAMILY M13 NEPRILYSIN-RELATED"/>
    <property type="match status" value="1"/>
</dbReference>
<dbReference type="GO" id="GO:0016485">
    <property type="term" value="P:protein processing"/>
    <property type="evidence" value="ECO:0007669"/>
    <property type="project" value="TreeGrafter"/>
</dbReference>
<keyword evidence="12" id="KW-1185">Reference proteome</keyword>
<dbReference type="SUPFAM" id="SSF55486">
    <property type="entry name" value="Metalloproteases ('zincins'), catalytic domain"/>
    <property type="match status" value="1"/>
</dbReference>
<evidence type="ECO:0000256" key="6">
    <source>
        <dbReference type="ARBA" id="ARBA00022833"/>
    </source>
</evidence>
<evidence type="ECO:0000256" key="5">
    <source>
        <dbReference type="ARBA" id="ARBA00022801"/>
    </source>
</evidence>
<dbReference type="InterPro" id="IPR018497">
    <property type="entry name" value="Peptidase_M13_C"/>
</dbReference>
<organism evidence="11 12">
    <name type="scientific">Basidiobolus meristosporus CBS 931.73</name>
    <dbReference type="NCBI Taxonomy" id="1314790"/>
    <lineage>
        <taxon>Eukaryota</taxon>
        <taxon>Fungi</taxon>
        <taxon>Fungi incertae sedis</taxon>
        <taxon>Zoopagomycota</taxon>
        <taxon>Entomophthoromycotina</taxon>
        <taxon>Basidiobolomycetes</taxon>
        <taxon>Basidiobolales</taxon>
        <taxon>Basidiobolaceae</taxon>
        <taxon>Basidiobolus</taxon>
    </lineage>
</organism>
<dbReference type="CDD" id="cd08662">
    <property type="entry name" value="M13"/>
    <property type="match status" value="1"/>
</dbReference>
<reference evidence="11 12" key="1">
    <citation type="submission" date="2016-07" db="EMBL/GenBank/DDBJ databases">
        <title>Pervasive Adenine N6-methylation of Active Genes in Fungi.</title>
        <authorList>
            <consortium name="DOE Joint Genome Institute"/>
            <person name="Mondo S.J."/>
            <person name="Dannebaum R.O."/>
            <person name="Kuo R.C."/>
            <person name="Labutti K."/>
            <person name="Haridas S."/>
            <person name="Kuo A."/>
            <person name="Salamov A."/>
            <person name="Ahrendt S.R."/>
            <person name="Lipzen A."/>
            <person name="Sullivan W."/>
            <person name="Andreopoulos W.B."/>
            <person name="Clum A."/>
            <person name="Lindquist E."/>
            <person name="Daum C."/>
            <person name="Ramamoorthy G.K."/>
            <person name="Gryganskyi A."/>
            <person name="Culley D."/>
            <person name="Magnuson J.K."/>
            <person name="James T.Y."/>
            <person name="O'Malley M.A."/>
            <person name="Stajich J.E."/>
            <person name="Spatafora J.W."/>
            <person name="Visel A."/>
            <person name="Grigoriev I.V."/>
        </authorList>
    </citation>
    <scope>NUCLEOTIDE SEQUENCE [LARGE SCALE GENOMIC DNA]</scope>
    <source>
        <strain evidence="11 12">CBS 931.73</strain>
    </source>
</reference>
<dbReference type="Proteomes" id="UP000193498">
    <property type="component" value="Unassembled WGS sequence"/>
</dbReference>
<keyword evidence="4" id="KW-0479">Metal-binding</keyword>
<evidence type="ECO:0000259" key="9">
    <source>
        <dbReference type="Pfam" id="PF01431"/>
    </source>
</evidence>
<feature type="signal peptide" evidence="8">
    <location>
        <begin position="1"/>
        <end position="21"/>
    </location>
</feature>
<dbReference type="STRING" id="1314790.A0A1Y1Y1A9"/>
<dbReference type="GO" id="GO:0046872">
    <property type="term" value="F:metal ion binding"/>
    <property type="evidence" value="ECO:0007669"/>
    <property type="project" value="UniProtKB-KW"/>
</dbReference>
<dbReference type="GO" id="GO:0004222">
    <property type="term" value="F:metalloendopeptidase activity"/>
    <property type="evidence" value="ECO:0007669"/>
    <property type="project" value="InterPro"/>
</dbReference>
<comment type="similarity">
    <text evidence="2">Belongs to the peptidase M13 family.</text>
</comment>
<evidence type="ECO:0000259" key="10">
    <source>
        <dbReference type="Pfam" id="PF05649"/>
    </source>
</evidence>
<keyword evidence="3" id="KW-0645">Protease</keyword>
<dbReference type="PRINTS" id="PR00786">
    <property type="entry name" value="NEPRILYSIN"/>
</dbReference>
<dbReference type="InParanoid" id="A0A1Y1Y1A9"/>
<comment type="caution">
    <text evidence="11">The sequence shown here is derived from an EMBL/GenBank/DDBJ whole genome shotgun (WGS) entry which is preliminary data.</text>
</comment>
<evidence type="ECO:0000256" key="8">
    <source>
        <dbReference type="SAM" id="SignalP"/>
    </source>
</evidence>
<name>A0A1Y1Y1A9_9FUNG</name>
<keyword evidence="8" id="KW-0732">Signal</keyword>
<evidence type="ECO:0000256" key="7">
    <source>
        <dbReference type="ARBA" id="ARBA00023049"/>
    </source>
</evidence>
<gene>
    <name evidence="11" type="ORF">K493DRAFT_317053</name>
</gene>
<feature type="domain" description="Peptidase M13 C-terminal" evidence="9">
    <location>
        <begin position="464"/>
        <end position="672"/>
    </location>
</feature>
<evidence type="ECO:0000313" key="11">
    <source>
        <dbReference type="EMBL" id="ORX91758.1"/>
    </source>
</evidence>
<feature type="chain" id="PRO_5012169179" evidence="8">
    <location>
        <begin position="22"/>
        <end position="675"/>
    </location>
</feature>
<sequence length="675" mass="75958">MRTSTRLLLLSLAVTGSSVYAQDLPAQAPAATQDFYFHANYDWIKNTTLPGDRSIWNTFSVLDQRNSDFLLATLEKSGNSTKSGLLGDFYASGMDTALIQKAGLAPIKSLLRDVGSIRSPNDAAKVLGKLHSLSVSVHGSSPLFGISSLPDSKNSTWTLSYIGQNGLSLPSREYYTEEGQAEIRQKYLAHIEKILTLAKVKNAQAKAKVVLNFETGLAKNSLSSVEQRDVYRTYNKLSFQQLKEITPAFPWLNYCQSLGWKKGHCFGDGDVIVDNPNFLKFFNTLFKQFRAEDWRTYFEWHVLGFSATYLDQQFKAQDFEFYGRTLRGQSEPSPRGKFLLSEIGSQIPDTLSQLFVQEKFKPEAKAQALEMVKLIQNALATRLDTIEWMSPETRKRALEKLKGLNVKVGYPDKWKDYSHIKISRKSPFLTNVLDLNAANFKSVLSASNGPTDKSKWFMTAYEVNAYYDPNYNDIAFPAGILQPPFFYAPDEKDPRGNAAANFGGIGAVIGHEITHGYDDQGRSYNAQGNLEDWWTPKDAAEFDKRAKTVIDLYSTFDMYGSKVNGNLTQGENIADIGGVKLSYLAFQEWQKNNPGAVGTVDGLTPEQQFFTAYASVWKNVVRKEEALYRLRTDPHAPGIWRVNGPLSNFKEFYDAFGVKEGDKMYRSEAERVNIW</sequence>
<dbReference type="PANTHER" id="PTHR11733:SF167">
    <property type="entry name" value="FI17812P1-RELATED"/>
    <property type="match status" value="1"/>
</dbReference>
<dbReference type="Pfam" id="PF01431">
    <property type="entry name" value="Peptidase_M13"/>
    <property type="match status" value="1"/>
</dbReference>
<dbReference type="Pfam" id="PF05649">
    <property type="entry name" value="Peptidase_M13_N"/>
    <property type="match status" value="1"/>
</dbReference>